<name>A0ABW5CVD0_9BACT</name>
<dbReference type="Gene3D" id="1.10.260.40">
    <property type="entry name" value="lambda repressor-like DNA-binding domains"/>
    <property type="match status" value="1"/>
</dbReference>
<comment type="caution">
    <text evidence="2">The sequence shown here is derived from an EMBL/GenBank/DDBJ whole genome shotgun (WGS) entry which is preliminary data.</text>
</comment>
<dbReference type="PROSITE" id="PS50943">
    <property type="entry name" value="HTH_CROC1"/>
    <property type="match status" value="1"/>
</dbReference>
<dbReference type="CDD" id="cd00093">
    <property type="entry name" value="HTH_XRE"/>
    <property type="match status" value="1"/>
</dbReference>
<gene>
    <name evidence="2" type="ORF">ACFSKP_04845</name>
</gene>
<sequence>MKSPYTGGEVRKITAPETITFKDEQFTLEVESYECVDTGNRFATGEMNDAVIERVHNLWRERHKIPTIAQLQAIRKQLGLSKRQMSALLNFGVNQYRYYENGEMPKGANLLLLRLLVNQGALPYILSAQADGLPEKTKKALLRYFDGKTQIVEVENTPKVNPGEEHAASINLNDKSFTDFSYLPDTGSQVPSISLNAATAA</sequence>
<dbReference type="SUPFAM" id="SSF47413">
    <property type="entry name" value="lambda repressor-like DNA-binding domains"/>
    <property type="match status" value="1"/>
</dbReference>
<accession>A0ABW5CVD0</accession>
<dbReference type="InterPro" id="IPR010982">
    <property type="entry name" value="Lambda_DNA-bd_dom_sf"/>
</dbReference>
<dbReference type="InterPro" id="IPR001387">
    <property type="entry name" value="Cro/C1-type_HTH"/>
</dbReference>
<dbReference type="InterPro" id="IPR032758">
    <property type="entry name" value="MqsA/HigA-2"/>
</dbReference>
<proteinExistence type="predicted"/>
<dbReference type="Proteomes" id="UP001597374">
    <property type="component" value="Unassembled WGS sequence"/>
</dbReference>
<dbReference type="EMBL" id="JBHUIM010000001">
    <property type="protein sequence ID" value="MFD2245572.1"/>
    <property type="molecule type" value="Genomic_DNA"/>
</dbReference>
<dbReference type="Pfam" id="PF15731">
    <property type="entry name" value="MqsA_antitoxin"/>
    <property type="match status" value="1"/>
</dbReference>
<keyword evidence="3" id="KW-1185">Reference proteome</keyword>
<organism evidence="2 3">
    <name type="scientific">Pontibacter ruber</name>
    <dbReference type="NCBI Taxonomy" id="1343895"/>
    <lineage>
        <taxon>Bacteria</taxon>
        <taxon>Pseudomonadati</taxon>
        <taxon>Bacteroidota</taxon>
        <taxon>Cytophagia</taxon>
        <taxon>Cytophagales</taxon>
        <taxon>Hymenobacteraceae</taxon>
        <taxon>Pontibacter</taxon>
    </lineage>
</organism>
<evidence type="ECO:0000259" key="1">
    <source>
        <dbReference type="PROSITE" id="PS50943"/>
    </source>
</evidence>
<reference evidence="3" key="1">
    <citation type="journal article" date="2019" name="Int. J. Syst. Evol. Microbiol.">
        <title>The Global Catalogue of Microorganisms (GCM) 10K type strain sequencing project: providing services to taxonomists for standard genome sequencing and annotation.</title>
        <authorList>
            <consortium name="The Broad Institute Genomics Platform"/>
            <consortium name="The Broad Institute Genome Sequencing Center for Infectious Disease"/>
            <person name="Wu L."/>
            <person name="Ma J."/>
        </authorList>
    </citation>
    <scope>NUCLEOTIDE SEQUENCE [LARGE SCALE GENOMIC DNA]</scope>
    <source>
        <strain evidence="3">CGMCC 4.1782</strain>
    </source>
</reference>
<evidence type="ECO:0000313" key="3">
    <source>
        <dbReference type="Proteomes" id="UP001597374"/>
    </source>
</evidence>
<feature type="domain" description="HTH cro/C1-type" evidence="1">
    <location>
        <begin position="71"/>
        <end position="113"/>
    </location>
</feature>
<dbReference type="RefSeq" id="WP_250428920.1">
    <property type="nucleotide sequence ID" value="NZ_JALPRR010000002.1"/>
</dbReference>
<evidence type="ECO:0000313" key="2">
    <source>
        <dbReference type="EMBL" id="MFD2245572.1"/>
    </source>
</evidence>
<protein>
    <submittedName>
        <fullName evidence="2">Type II toxin-antitoxin system MqsA family antitoxin</fullName>
    </submittedName>
</protein>